<sequence length="761" mass="85964">MTDSEDDLLSYNASSVQNVGTTIHAKGPNNNTNISSFHFRNNFHTSTMHPPSIMLPRNFERQKYGDFDQRSLYYRRETSPMSLRSVPDLGPRNFQIPYNYRGASYQRSIYNGRSGSPTSVRSIDTNASVSATDIALAFKNGNFNKHDLRLIKDAYNKFLKMRLRKRIEKRRNHTLFLKSTRRKTDDDSGEQGSDSSISSDDCRSIRTAIYKENIPHYKTLNTRRTNIRTIINESNIYRDCTDNIRQNHFKNLFSVGTPASHNANQQKTQNMSPEKSSFIKDRFQKKILLPSQRFNKHANGITFPEASNSENTDKYKESCNNKRVIMQKKGLINNKNQEIESEQEEIFSEITASEHINSCYKRNLDVDDSQGSAYKKCKVSKSHVPKGCVKNVHNDAEIDFVFAKPKMPVKRVGNTKRKNPSPEKLLAKSSQLLTGSVEHSNDKLSVANNQLSVANNQLVQSSNKPPKDSDNLEKVSANTESMQISQLNDDISMRPSFIKRKLFTQKLDVAENRNISDTSQTSSPQIKTNGYKERTKTRKLATSQSCLSRDVLVDDNNLLDLIHKIVPADQMNVTNATNKTGGVNRNSQVDPDDKWDVTSVISTCNDNDFSDTYTDEEVFKVEKKSETKPKNNLQVQTKLTSNCKIVVKNVAQSLKTKTIPPSKQSSVNTTKGIIKGSSDAFWETDFESDLENCETVPRNLSNSKSNIIVNKSINSDNNCKKPHDVTRKCSALATPKVGATVNNSQRDLKNTNVSAKTNRTP</sequence>
<feature type="compositionally biased region" description="Low complexity" evidence="1">
    <location>
        <begin position="190"/>
        <end position="199"/>
    </location>
</feature>
<feature type="non-terminal residue" evidence="2">
    <location>
        <position position="761"/>
    </location>
</feature>
<gene>
    <name evidence="2" type="ORF">PARMNEM_LOCUS5663</name>
</gene>
<comment type="caution">
    <text evidence="2">The sequence shown here is derived from an EMBL/GenBank/DDBJ whole genome shotgun (WGS) entry which is preliminary data.</text>
</comment>
<reference evidence="2 3" key="1">
    <citation type="submission" date="2023-11" db="EMBL/GenBank/DDBJ databases">
        <authorList>
            <person name="Hedman E."/>
            <person name="Englund M."/>
            <person name="Stromberg M."/>
            <person name="Nyberg Akerstrom W."/>
            <person name="Nylinder S."/>
            <person name="Jareborg N."/>
            <person name="Kallberg Y."/>
            <person name="Kronander E."/>
        </authorList>
    </citation>
    <scope>NUCLEOTIDE SEQUENCE [LARGE SCALE GENOMIC DNA]</scope>
</reference>
<protein>
    <recommendedName>
        <fullName evidence="4">Exophilin 5</fullName>
    </recommendedName>
</protein>
<feature type="region of interest" description="Disordered" evidence="1">
    <location>
        <begin position="514"/>
        <end position="537"/>
    </location>
</feature>
<dbReference type="EMBL" id="CAVLGL010000068">
    <property type="protein sequence ID" value="CAK1584425.1"/>
    <property type="molecule type" value="Genomic_DNA"/>
</dbReference>
<evidence type="ECO:0000313" key="3">
    <source>
        <dbReference type="Proteomes" id="UP001314205"/>
    </source>
</evidence>
<evidence type="ECO:0000313" key="2">
    <source>
        <dbReference type="EMBL" id="CAK1584425.1"/>
    </source>
</evidence>
<dbReference type="AlphaFoldDB" id="A0AAV1KPM6"/>
<proteinExistence type="predicted"/>
<feature type="compositionally biased region" description="Polar residues" evidence="1">
    <location>
        <begin position="514"/>
        <end position="528"/>
    </location>
</feature>
<evidence type="ECO:0000256" key="1">
    <source>
        <dbReference type="SAM" id="MobiDB-lite"/>
    </source>
</evidence>
<keyword evidence="3" id="KW-1185">Reference proteome</keyword>
<dbReference type="Proteomes" id="UP001314205">
    <property type="component" value="Unassembled WGS sequence"/>
</dbReference>
<feature type="region of interest" description="Disordered" evidence="1">
    <location>
        <begin position="456"/>
        <end position="476"/>
    </location>
</feature>
<accession>A0AAV1KPM6</accession>
<name>A0AAV1KPM6_9NEOP</name>
<organism evidence="2 3">
    <name type="scientific">Parnassius mnemosyne</name>
    <name type="common">clouded apollo</name>
    <dbReference type="NCBI Taxonomy" id="213953"/>
    <lineage>
        <taxon>Eukaryota</taxon>
        <taxon>Metazoa</taxon>
        <taxon>Ecdysozoa</taxon>
        <taxon>Arthropoda</taxon>
        <taxon>Hexapoda</taxon>
        <taxon>Insecta</taxon>
        <taxon>Pterygota</taxon>
        <taxon>Neoptera</taxon>
        <taxon>Endopterygota</taxon>
        <taxon>Lepidoptera</taxon>
        <taxon>Glossata</taxon>
        <taxon>Ditrysia</taxon>
        <taxon>Papilionoidea</taxon>
        <taxon>Papilionidae</taxon>
        <taxon>Parnassiinae</taxon>
        <taxon>Parnassini</taxon>
        <taxon>Parnassius</taxon>
        <taxon>Driopa</taxon>
    </lineage>
</organism>
<evidence type="ECO:0008006" key="4">
    <source>
        <dbReference type="Google" id="ProtNLM"/>
    </source>
</evidence>
<feature type="region of interest" description="Disordered" evidence="1">
    <location>
        <begin position="178"/>
        <end position="200"/>
    </location>
</feature>